<evidence type="ECO:0000313" key="8">
    <source>
        <dbReference type="EMBL" id="HGK27899.1"/>
    </source>
</evidence>
<evidence type="ECO:0000256" key="3">
    <source>
        <dbReference type="ARBA" id="ARBA00022729"/>
    </source>
</evidence>
<sequence>MKRIVQVAMLVAVLAGCQSGTGLRQAPGKAIGTVGGEKVTDLEVDYQAEQMRAAVSRDNIDELLDHMVTVTLLAQEAVRRGMLKDPATVAKLAWVERVFLASEVAQTFATGRKPTSGEILEYYNSRKDDFAHGLKLMLMVLRDSLVAEQTRAELLAGADFRRLALERSLDTSMLRVPGYPTRGVGMSLGWDLAEEEAVFDLKPGEVSPVIATPVGYQLVKLVEKKRVTDNPVFNEITQMYVEEALKTSRNRAAMDSVLTALRAAAKIELSPDAYFSKGK</sequence>
<dbReference type="EC" id="5.2.1.8" evidence="2"/>
<dbReference type="PROSITE" id="PS51257">
    <property type="entry name" value="PROKAR_LIPOPROTEIN"/>
    <property type="match status" value="1"/>
</dbReference>
<organism evidence="8">
    <name type="scientific">candidate division WOR-3 bacterium</name>
    <dbReference type="NCBI Taxonomy" id="2052148"/>
    <lineage>
        <taxon>Bacteria</taxon>
        <taxon>Bacteria division WOR-3</taxon>
    </lineage>
</organism>
<dbReference type="AlphaFoldDB" id="A0A7C4GIA8"/>
<reference evidence="8" key="1">
    <citation type="journal article" date="2020" name="mSystems">
        <title>Genome- and Community-Level Interaction Insights into Carbon Utilization and Element Cycling Functions of Hydrothermarchaeota in Hydrothermal Sediment.</title>
        <authorList>
            <person name="Zhou Z."/>
            <person name="Liu Y."/>
            <person name="Xu W."/>
            <person name="Pan J."/>
            <person name="Luo Z.H."/>
            <person name="Li M."/>
        </authorList>
    </citation>
    <scope>NUCLEOTIDE SEQUENCE [LARGE SCALE GENOMIC DNA]</scope>
    <source>
        <strain evidence="8">SpSt-488</strain>
    </source>
</reference>
<dbReference type="SUPFAM" id="SSF54534">
    <property type="entry name" value="FKBP-like"/>
    <property type="match status" value="1"/>
</dbReference>
<dbReference type="Gene3D" id="3.10.50.40">
    <property type="match status" value="1"/>
</dbReference>
<protein>
    <recommendedName>
        <fullName evidence="2">peptidylprolyl isomerase</fullName>
        <ecNumber evidence="2">5.2.1.8</ecNumber>
    </recommendedName>
</protein>
<comment type="caution">
    <text evidence="8">The sequence shown here is derived from an EMBL/GenBank/DDBJ whole genome shotgun (WGS) entry which is preliminary data.</text>
</comment>
<dbReference type="PANTHER" id="PTHR47245:SF1">
    <property type="entry name" value="FOLDASE PROTEIN PRSA"/>
    <property type="match status" value="1"/>
</dbReference>
<dbReference type="InterPro" id="IPR050245">
    <property type="entry name" value="PrsA_foldase"/>
</dbReference>
<dbReference type="PANTHER" id="PTHR47245">
    <property type="entry name" value="PEPTIDYLPROLYL ISOMERASE"/>
    <property type="match status" value="1"/>
</dbReference>
<evidence type="ECO:0000259" key="7">
    <source>
        <dbReference type="PROSITE" id="PS50198"/>
    </source>
</evidence>
<dbReference type="InterPro" id="IPR046357">
    <property type="entry name" value="PPIase_dom_sf"/>
</dbReference>
<comment type="catalytic activity">
    <reaction evidence="1">
        <text>[protein]-peptidylproline (omega=180) = [protein]-peptidylproline (omega=0)</text>
        <dbReference type="Rhea" id="RHEA:16237"/>
        <dbReference type="Rhea" id="RHEA-COMP:10747"/>
        <dbReference type="Rhea" id="RHEA-COMP:10748"/>
        <dbReference type="ChEBI" id="CHEBI:83833"/>
        <dbReference type="ChEBI" id="CHEBI:83834"/>
        <dbReference type="EC" id="5.2.1.8"/>
    </reaction>
</comment>
<dbReference type="Pfam" id="PF13145">
    <property type="entry name" value="Rotamase_2"/>
    <property type="match status" value="1"/>
</dbReference>
<evidence type="ECO:0000256" key="1">
    <source>
        <dbReference type="ARBA" id="ARBA00000971"/>
    </source>
</evidence>
<keyword evidence="3" id="KW-0732">Signal</keyword>
<keyword evidence="5 6" id="KW-0413">Isomerase</keyword>
<accession>A0A7C4GIA8</accession>
<dbReference type="InterPro" id="IPR000297">
    <property type="entry name" value="PPIase_PpiC"/>
</dbReference>
<dbReference type="InterPro" id="IPR027304">
    <property type="entry name" value="Trigger_fact/SurA_dom_sf"/>
</dbReference>
<evidence type="ECO:0000256" key="4">
    <source>
        <dbReference type="ARBA" id="ARBA00023110"/>
    </source>
</evidence>
<evidence type="ECO:0000256" key="6">
    <source>
        <dbReference type="PROSITE-ProRule" id="PRU00278"/>
    </source>
</evidence>
<feature type="domain" description="PpiC" evidence="7">
    <location>
        <begin position="137"/>
        <end position="223"/>
    </location>
</feature>
<evidence type="ECO:0000256" key="2">
    <source>
        <dbReference type="ARBA" id="ARBA00013194"/>
    </source>
</evidence>
<proteinExistence type="predicted"/>
<dbReference type="EMBL" id="DSUT01000054">
    <property type="protein sequence ID" value="HGK27899.1"/>
    <property type="molecule type" value="Genomic_DNA"/>
</dbReference>
<dbReference type="PROSITE" id="PS50198">
    <property type="entry name" value="PPIC_PPIASE_2"/>
    <property type="match status" value="1"/>
</dbReference>
<keyword evidence="4 6" id="KW-0697">Rotamase</keyword>
<dbReference type="SUPFAM" id="SSF109998">
    <property type="entry name" value="Triger factor/SurA peptide-binding domain-like"/>
    <property type="match status" value="1"/>
</dbReference>
<name>A0A7C4GIA8_UNCW3</name>
<gene>
    <name evidence="8" type="ORF">ENS41_02980</name>
</gene>
<dbReference type="GO" id="GO:0003755">
    <property type="term" value="F:peptidyl-prolyl cis-trans isomerase activity"/>
    <property type="evidence" value="ECO:0007669"/>
    <property type="project" value="UniProtKB-KW"/>
</dbReference>
<evidence type="ECO:0000256" key="5">
    <source>
        <dbReference type="ARBA" id="ARBA00023235"/>
    </source>
</evidence>